<keyword evidence="2" id="KW-1185">Reference proteome</keyword>
<evidence type="ECO:0000313" key="1">
    <source>
        <dbReference type="EMBL" id="MDT0497670.1"/>
    </source>
</evidence>
<sequence>MQPRILVGEQQCDELLEWLDAHCVSLSMGAPLHLLRERWRRTEQDDQRLADLLAQLIQEQWVELAPGLTPPHLRLSPDGYRRLLSATRFSTSAPPAIDTEAAPVAEPDIRPTVFIGRGLTLSEIALRNQVLSIFRDLKLKKGELLIGVTVSRYWQETGLRAGDLRTAFDVLLRDEYLRHRIRGMDVYWELGEGGAEFIRGPLTPARLLECAPEITQPGPHVPDSELRDLISGAFEGPQRFSGSRIGYSAMKSRWHGTGLDDNALLHALDLAYKAGIVRFHGADEHFDIELTESGVGRMPEQRSVLSKLSHKLGWGR</sequence>
<accession>A0ABU2WIG8</accession>
<protein>
    <recommendedName>
        <fullName evidence="3">Winged helix DNA-binding domain-containing protein</fullName>
    </recommendedName>
</protein>
<name>A0ABU2WIG8_9GAMM</name>
<dbReference type="RefSeq" id="WP_311365063.1">
    <property type="nucleotide sequence ID" value="NZ_JAVRIC010000012.1"/>
</dbReference>
<evidence type="ECO:0008006" key="3">
    <source>
        <dbReference type="Google" id="ProtNLM"/>
    </source>
</evidence>
<gene>
    <name evidence="1" type="ORF">RM530_09880</name>
</gene>
<evidence type="ECO:0000313" key="2">
    <source>
        <dbReference type="Proteomes" id="UP001254608"/>
    </source>
</evidence>
<comment type="caution">
    <text evidence="1">The sequence shown here is derived from an EMBL/GenBank/DDBJ whole genome shotgun (WGS) entry which is preliminary data.</text>
</comment>
<reference evidence="1 2" key="1">
    <citation type="submission" date="2023-09" db="EMBL/GenBank/DDBJ databases">
        <authorList>
            <person name="Rey-Velasco X."/>
        </authorList>
    </citation>
    <scope>NUCLEOTIDE SEQUENCE [LARGE SCALE GENOMIC DNA]</scope>
    <source>
        <strain evidence="1 2">W345</strain>
    </source>
</reference>
<dbReference type="EMBL" id="JAVRIC010000012">
    <property type="protein sequence ID" value="MDT0497670.1"/>
    <property type="molecule type" value="Genomic_DNA"/>
</dbReference>
<dbReference type="Proteomes" id="UP001254608">
    <property type="component" value="Unassembled WGS sequence"/>
</dbReference>
<organism evidence="1 2">
    <name type="scientific">Banduia mediterranea</name>
    <dbReference type="NCBI Taxonomy" id="3075609"/>
    <lineage>
        <taxon>Bacteria</taxon>
        <taxon>Pseudomonadati</taxon>
        <taxon>Pseudomonadota</taxon>
        <taxon>Gammaproteobacteria</taxon>
        <taxon>Nevskiales</taxon>
        <taxon>Algiphilaceae</taxon>
        <taxon>Banduia</taxon>
    </lineage>
</organism>
<proteinExistence type="predicted"/>